<dbReference type="InterPro" id="IPR002110">
    <property type="entry name" value="Ankyrin_rpt"/>
</dbReference>
<feature type="repeat" description="ANK" evidence="3">
    <location>
        <begin position="22"/>
        <end position="54"/>
    </location>
</feature>
<accession>A0A8J2WU11</accession>
<comment type="caution">
    <text evidence="4">The sequence shown here is derived from an EMBL/GenBank/DDBJ whole genome shotgun (WGS) entry which is preliminary data.</text>
</comment>
<dbReference type="SUPFAM" id="SSF48403">
    <property type="entry name" value="Ankyrin repeat"/>
    <property type="match status" value="1"/>
</dbReference>
<keyword evidence="1" id="KW-0677">Repeat</keyword>
<dbReference type="Gene3D" id="1.25.40.20">
    <property type="entry name" value="Ankyrin repeat-containing domain"/>
    <property type="match status" value="1"/>
</dbReference>
<evidence type="ECO:0000313" key="5">
    <source>
        <dbReference type="Proteomes" id="UP000789595"/>
    </source>
</evidence>
<dbReference type="Pfam" id="PF12796">
    <property type="entry name" value="Ank_2"/>
    <property type="match status" value="1"/>
</dbReference>
<proteinExistence type="predicted"/>
<reference evidence="4" key="1">
    <citation type="submission" date="2021-11" db="EMBL/GenBank/DDBJ databases">
        <authorList>
            <consortium name="Genoscope - CEA"/>
            <person name="William W."/>
        </authorList>
    </citation>
    <scope>NUCLEOTIDE SEQUENCE</scope>
</reference>
<name>A0A8J2WU11_9STRA</name>
<dbReference type="EMBL" id="CAKKNE010000001">
    <property type="protein sequence ID" value="CAH0365455.1"/>
    <property type="molecule type" value="Genomic_DNA"/>
</dbReference>
<sequence length="234" mass="25894">MWDSDGYESDGTWARLPEEERPQFPALQRACFEGRADVVRQLLAAGADPESPDERGMPVLFEACGFSGVDTGREDYVGVVEALLEAGADATVANEYGNTPLHYLTLHRYAADRIAILLLNAGARPTKNCHGRSPLKDPDPRGPAECWYREPGICGFKAARRVAPILLRAGADMSYLKPPFHNPYLQKIHDTPGGFKAHEKQHADALVAIFVPKLGLPPEMVRHIVFFWAHVGFY</sequence>
<organism evidence="4 5">
    <name type="scientific">Pelagomonas calceolata</name>
    <dbReference type="NCBI Taxonomy" id="35677"/>
    <lineage>
        <taxon>Eukaryota</taxon>
        <taxon>Sar</taxon>
        <taxon>Stramenopiles</taxon>
        <taxon>Ochrophyta</taxon>
        <taxon>Pelagophyceae</taxon>
        <taxon>Pelagomonadales</taxon>
        <taxon>Pelagomonadaceae</taxon>
        <taxon>Pelagomonas</taxon>
    </lineage>
</organism>
<dbReference type="OrthoDB" id="59416at2759"/>
<keyword evidence="5" id="KW-1185">Reference proteome</keyword>
<dbReference type="AlphaFoldDB" id="A0A8J2WU11"/>
<dbReference type="PANTHER" id="PTHR24180">
    <property type="entry name" value="CYCLIN-DEPENDENT KINASE INHIBITOR 2C-RELATED"/>
    <property type="match status" value="1"/>
</dbReference>
<dbReference type="InterPro" id="IPR051637">
    <property type="entry name" value="Ank_repeat_dom-contain_49"/>
</dbReference>
<dbReference type="InterPro" id="IPR036770">
    <property type="entry name" value="Ankyrin_rpt-contain_sf"/>
</dbReference>
<gene>
    <name evidence="4" type="ORF">PECAL_1P18950</name>
</gene>
<dbReference type="PROSITE" id="PS50088">
    <property type="entry name" value="ANK_REPEAT"/>
    <property type="match status" value="1"/>
</dbReference>
<evidence type="ECO:0000256" key="1">
    <source>
        <dbReference type="ARBA" id="ARBA00022737"/>
    </source>
</evidence>
<dbReference type="SMART" id="SM00248">
    <property type="entry name" value="ANK"/>
    <property type="match status" value="3"/>
</dbReference>
<dbReference type="Proteomes" id="UP000789595">
    <property type="component" value="Unassembled WGS sequence"/>
</dbReference>
<keyword evidence="2 3" id="KW-0040">ANK repeat</keyword>
<evidence type="ECO:0000256" key="2">
    <source>
        <dbReference type="ARBA" id="ARBA00023043"/>
    </source>
</evidence>
<evidence type="ECO:0008006" key="6">
    <source>
        <dbReference type="Google" id="ProtNLM"/>
    </source>
</evidence>
<dbReference type="PANTHER" id="PTHR24180:SF45">
    <property type="entry name" value="POLY [ADP-RIBOSE] POLYMERASE TANKYRASE"/>
    <property type="match status" value="1"/>
</dbReference>
<protein>
    <recommendedName>
        <fullName evidence="6">Ankyrin repeat domain-containing protein</fullName>
    </recommendedName>
</protein>
<evidence type="ECO:0000313" key="4">
    <source>
        <dbReference type="EMBL" id="CAH0365455.1"/>
    </source>
</evidence>
<evidence type="ECO:0000256" key="3">
    <source>
        <dbReference type="PROSITE-ProRule" id="PRU00023"/>
    </source>
</evidence>